<evidence type="ECO:0000313" key="2">
    <source>
        <dbReference type="Proteomes" id="UP000216475"/>
    </source>
</evidence>
<gene>
    <name evidence="1" type="ORF">CHI12_10625</name>
</gene>
<proteinExistence type="predicted"/>
<accession>A0A268HCF8</accession>
<evidence type="ECO:0008006" key="3">
    <source>
        <dbReference type="Google" id="ProtNLM"/>
    </source>
</evidence>
<dbReference type="Proteomes" id="UP000216475">
    <property type="component" value="Unassembled WGS sequence"/>
</dbReference>
<name>A0A268HCF8_9BACI</name>
<organism evidence="1 2">
    <name type="scientific">Terribacillus saccharophilus</name>
    <dbReference type="NCBI Taxonomy" id="361277"/>
    <lineage>
        <taxon>Bacteria</taxon>
        <taxon>Bacillati</taxon>
        <taxon>Bacillota</taxon>
        <taxon>Bacilli</taxon>
        <taxon>Bacillales</taxon>
        <taxon>Bacillaceae</taxon>
        <taxon>Terribacillus</taxon>
    </lineage>
</organism>
<dbReference type="AlphaFoldDB" id="A0A268HCF8"/>
<dbReference type="EMBL" id="NPBH01000045">
    <property type="protein sequence ID" value="PAE07573.1"/>
    <property type="molecule type" value="Genomic_DNA"/>
</dbReference>
<reference evidence="1 2" key="1">
    <citation type="submission" date="2017-07" db="EMBL/GenBank/DDBJ databases">
        <title>Isolation and whole genome analysis of endospore-forming bacteria from heroin.</title>
        <authorList>
            <person name="Kalinowski J."/>
            <person name="Ahrens B."/>
            <person name="Al-Dilaimi A."/>
            <person name="Winkler A."/>
            <person name="Wibberg D."/>
            <person name="Schleenbecker U."/>
            <person name="Ruckert C."/>
            <person name="Wolfel R."/>
            <person name="Grass G."/>
        </authorList>
    </citation>
    <scope>NUCLEOTIDE SEQUENCE [LARGE SCALE GENOMIC DNA]</scope>
    <source>
        <strain evidence="1 2">7509</strain>
    </source>
</reference>
<comment type="caution">
    <text evidence="1">The sequence shown here is derived from an EMBL/GenBank/DDBJ whole genome shotgun (WGS) entry which is preliminary data.</text>
</comment>
<protein>
    <recommendedName>
        <fullName evidence="3">Sulfurtransferase</fullName>
    </recommendedName>
</protein>
<sequence>MISTLLIFALLVSFSLYRRYFPVLNVPCSDRLYSQIDQVVKIDLRDYNKSYGSYVDDTIQIPVAYLKRHMHEIQGDQVFVIASNKVEKNIGIRILQNKGYKVIGFKLTECDCNCNILKFI</sequence>
<evidence type="ECO:0000313" key="1">
    <source>
        <dbReference type="EMBL" id="PAE07573.1"/>
    </source>
</evidence>